<dbReference type="InterPro" id="IPR018060">
    <property type="entry name" value="HTH_AraC"/>
</dbReference>
<keyword evidence="6" id="KW-1185">Reference proteome</keyword>
<dbReference type="OrthoDB" id="643086at2"/>
<comment type="caution">
    <text evidence="5">The sequence shown here is derived from an EMBL/GenBank/DDBJ whole genome shotgun (WGS) entry which is preliminary data.</text>
</comment>
<evidence type="ECO:0000256" key="2">
    <source>
        <dbReference type="ARBA" id="ARBA00023125"/>
    </source>
</evidence>
<dbReference type="PANTHER" id="PTHR43280">
    <property type="entry name" value="ARAC-FAMILY TRANSCRIPTIONAL REGULATOR"/>
    <property type="match status" value="1"/>
</dbReference>
<dbReference type="PROSITE" id="PS01124">
    <property type="entry name" value="HTH_ARAC_FAMILY_2"/>
    <property type="match status" value="1"/>
</dbReference>
<keyword evidence="3" id="KW-0804">Transcription</keyword>
<dbReference type="SMART" id="SM00342">
    <property type="entry name" value="HTH_ARAC"/>
    <property type="match status" value="1"/>
</dbReference>
<dbReference type="Pfam" id="PF12833">
    <property type="entry name" value="HTH_18"/>
    <property type="match status" value="1"/>
</dbReference>
<dbReference type="GO" id="GO:0003700">
    <property type="term" value="F:DNA-binding transcription factor activity"/>
    <property type="evidence" value="ECO:0007669"/>
    <property type="project" value="InterPro"/>
</dbReference>
<feature type="domain" description="HTH araC/xylS-type" evidence="4">
    <location>
        <begin position="193"/>
        <end position="294"/>
    </location>
</feature>
<dbReference type="SUPFAM" id="SSF46689">
    <property type="entry name" value="Homeodomain-like"/>
    <property type="match status" value="1"/>
</dbReference>
<dbReference type="InterPro" id="IPR009057">
    <property type="entry name" value="Homeodomain-like_sf"/>
</dbReference>
<dbReference type="AlphaFoldDB" id="A0A2P8FDU3"/>
<reference evidence="5 6" key="1">
    <citation type="submission" date="2018-03" db="EMBL/GenBank/DDBJ databases">
        <title>Genomic Encyclopedia of Archaeal and Bacterial Type Strains, Phase II (KMG-II): from individual species to whole genera.</title>
        <authorList>
            <person name="Goeker M."/>
        </authorList>
    </citation>
    <scope>NUCLEOTIDE SEQUENCE [LARGE SCALE GENOMIC DNA]</scope>
    <source>
        <strain evidence="5 6">DSM 29057</strain>
    </source>
</reference>
<evidence type="ECO:0000259" key="4">
    <source>
        <dbReference type="PROSITE" id="PS01124"/>
    </source>
</evidence>
<organism evidence="5 6">
    <name type="scientific">Dyadobacter jiangsuensis</name>
    <dbReference type="NCBI Taxonomy" id="1591085"/>
    <lineage>
        <taxon>Bacteria</taxon>
        <taxon>Pseudomonadati</taxon>
        <taxon>Bacteroidota</taxon>
        <taxon>Cytophagia</taxon>
        <taxon>Cytophagales</taxon>
        <taxon>Spirosomataceae</taxon>
        <taxon>Dyadobacter</taxon>
    </lineage>
</organism>
<dbReference type="InterPro" id="IPR020449">
    <property type="entry name" value="Tscrpt_reg_AraC-type_HTH"/>
</dbReference>
<gene>
    <name evidence="5" type="ORF">CLV60_12556</name>
</gene>
<dbReference type="Proteomes" id="UP000241964">
    <property type="component" value="Unassembled WGS sequence"/>
</dbReference>
<sequence>MNHFESISAFNQATGVKPPEHPMFSILSANKDDHWAGDFEFIADFYIIGFKRLTSGSVLYGKTKYDHDLGTMSFIKPRQKVMFRDIYLEEACFLILVHEDYLSGSALHNEIKKYHYFDYDINEALHLSPSEEETIWTLMQTMNKELHNNTDAYSKTIILSHLDTLLKYAERFYKRQFINRAEITGAIATRFNEMLTAYFAGDEAHKSGLPTVSALAEKLNLSPRYLSDLLKQETGKTALELIHLYLIAEAKNLLKGTALNINEISSELGFENPNYFSRLFKRTVGLTPHVFREQSMN</sequence>
<dbReference type="Gene3D" id="1.10.10.60">
    <property type="entry name" value="Homeodomain-like"/>
    <property type="match status" value="2"/>
</dbReference>
<protein>
    <submittedName>
        <fullName evidence="5">AraC-like DNA-binding protein</fullName>
    </submittedName>
</protein>
<dbReference type="PANTHER" id="PTHR43280:SF32">
    <property type="entry name" value="TRANSCRIPTIONAL REGULATORY PROTEIN"/>
    <property type="match status" value="1"/>
</dbReference>
<dbReference type="RefSeq" id="WP_106599488.1">
    <property type="nucleotide sequence ID" value="NZ_PYAS01000025.1"/>
</dbReference>
<evidence type="ECO:0000256" key="1">
    <source>
        <dbReference type="ARBA" id="ARBA00023015"/>
    </source>
</evidence>
<proteinExistence type="predicted"/>
<evidence type="ECO:0000313" key="6">
    <source>
        <dbReference type="Proteomes" id="UP000241964"/>
    </source>
</evidence>
<accession>A0A2P8FDU3</accession>
<keyword evidence="2 5" id="KW-0238">DNA-binding</keyword>
<evidence type="ECO:0000256" key="3">
    <source>
        <dbReference type="ARBA" id="ARBA00023163"/>
    </source>
</evidence>
<dbReference type="EMBL" id="PYAS01000025">
    <property type="protein sequence ID" value="PSL19884.1"/>
    <property type="molecule type" value="Genomic_DNA"/>
</dbReference>
<dbReference type="GO" id="GO:0043565">
    <property type="term" value="F:sequence-specific DNA binding"/>
    <property type="evidence" value="ECO:0007669"/>
    <property type="project" value="InterPro"/>
</dbReference>
<evidence type="ECO:0000313" key="5">
    <source>
        <dbReference type="EMBL" id="PSL19884.1"/>
    </source>
</evidence>
<name>A0A2P8FDU3_9BACT</name>
<dbReference type="PRINTS" id="PR00032">
    <property type="entry name" value="HTHARAC"/>
</dbReference>
<keyword evidence="1" id="KW-0805">Transcription regulation</keyword>